<gene>
    <name evidence="2" type="ORF">Bfra_008657</name>
</gene>
<dbReference type="GeneID" id="59262707"/>
<dbReference type="GO" id="GO:0004497">
    <property type="term" value="F:monooxygenase activity"/>
    <property type="evidence" value="ECO:0007669"/>
    <property type="project" value="UniProtKB-KW"/>
</dbReference>
<dbReference type="GO" id="GO:0016705">
    <property type="term" value="F:oxidoreductase activity, acting on paired donors, with incorporation or reduction of molecular oxygen"/>
    <property type="evidence" value="ECO:0007669"/>
    <property type="project" value="InterPro"/>
</dbReference>
<organism evidence="2 3">
    <name type="scientific">Botrytis fragariae</name>
    <dbReference type="NCBI Taxonomy" id="1964551"/>
    <lineage>
        <taxon>Eukaryota</taxon>
        <taxon>Fungi</taxon>
        <taxon>Dikarya</taxon>
        <taxon>Ascomycota</taxon>
        <taxon>Pezizomycotina</taxon>
        <taxon>Leotiomycetes</taxon>
        <taxon>Helotiales</taxon>
        <taxon>Sclerotiniaceae</taxon>
        <taxon>Botrytis</taxon>
    </lineage>
</organism>
<feature type="region of interest" description="Disordered" evidence="1">
    <location>
        <begin position="66"/>
        <end position="100"/>
    </location>
</feature>
<dbReference type="Gene3D" id="1.10.630.10">
    <property type="entry name" value="Cytochrome P450"/>
    <property type="match status" value="1"/>
</dbReference>
<dbReference type="InterPro" id="IPR036396">
    <property type="entry name" value="Cyt_P450_sf"/>
</dbReference>
<dbReference type="OrthoDB" id="1470350at2759"/>
<keyword evidence="2" id="KW-0560">Oxidoreductase</keyword>
<dbReference type="RefSeq" id="XP_037190581.1">
    <property type="nucleotide sequence ID" value="XM_037339015.1"/>
</dbReference>
<dbReference type="GO" id="GO:0005506">
    <property type="term" value="F:iron ion binding"/>
    <property type="evidence" value="ECO:0007669"/>
    <property type="project" value="InterPro"/>
</dbReference>
<dbReference type="SUPFAM" id="SSF48264">
    <property type="entry name" value="Cytochrome P450"/>
    <property type="match status" value="1"/>
</dbReference>
<dbReference type="EMBL" id="JABFCT010000011">
    <property type="protein sequence ID" value="KAF5871634.1"/>
    <property type="molecule type" value="Genomic_DNA"/>
</dbReference>
<reference evidence="2 3" key="1">
    <citation type="journal article" date="2020" name="Phytopathology">
        <title>A high-quality genome resource of Botrytis fragariae, a new and rapidly spreading fungal pathogen causing strawberry gray mold in the U.S.A.</title>
        <authorList>
            <person name="Wu Y."/>
            <person name="Saski C.A."/>
            <person name="Schnabel G."/>
            <person name="Xiao S."/>
            <person name="Hu M."/>
        </authorList>
    </citation>
    <scope>NUCLEOTIDE SEQUENCE [LARGE SCALE GENOMIC DNA]</scope>
    <source>
        <strain evidence="2 3">BVB16</strain>
    </source>
</reference>
<comment type="caution">
    <text evidence="2">The sequence shown here is derived from an EMBL/GenBank/DDBJ whole genome shotgun (WGS) entry which is preliminary data.</text>
</comment>
<protein>
    <submittedName>
        <fullName evidence="2">Putative cytochrome p450 monooxygenase protein</fullName>
    </submittedName>
</protein>
<name>A0A8H6EGM1_9HELO</name>
<evidence type="ECO:0000313" key="3">
    <source>
        <dbReference type="Proteomes" id="UP000531561"/>
    </source>
</evidence>
<accession>A0A8H6EGM1</accession>
<feature type="compositionally biased region" description="Polar residues" evidence="1">
    <location>
        <begin position="84"/>
        <end position="93"/>
    </location>
</feature>
<sequence>MNTRSSIWRSDSLEFRSPRWLKLSTGDETVRGPRGTFIPWSAGLRFCLIFKTAHVEFKLEIVRQEGETEQDARDGMAAMGLGSSPKSTLQINRPQDVELR</sequence>
<dbReference type="Proteomes" id="UP000531561">
    <property type="component" value="Unassembled WGS sequence"/>
</dbReference>
<evidence type="ECO:0000313" key="2">
    <source>
        <dbReference type="EMBL" id="KAF5871634.1"/>
    </source>
</evidence>
<keyword evidence="3" id="KW-1185">Reference proteome</keyword>
<dbReference type="GO" id="GO:0020037">
    <property type="term" value="F:heme binding"/>
    <property type="evidence" value="ECO:0007669"/>
    <property type="project" value="InterPro"/>
</dbReference>
<dbReference type="AlphaFoldDB" id="A0A8H6EGM1"/>
<evidence type="ECO:0000256" key="1">
    <source>
        <dbReference type="SAM" id="MobiDB-lite"/>
    </source>
</evidence>
<proteinExistence type="predicted"/>
<keyword evidence="2" id="KW-0503">Monooxygenase</keyword>